<dbReference type="OrthoDB" id="5324894at2"/>
<feature type="signal peptide" evidence="1">
    <location>
        <begin position="1"/>
        <end position="19"/>
    </location>
</feature>
<evidence type="ECO:0000313" key="3">
    <source>
        <dbReference type="Proteomes" id="UP000257045"/>
    </source>
</evidence>
<sequence>MKKILKVALLCACISPLFAEWVMFADKSDTYLYNNQTGEIYIRYKKGGKNYNDVFVKMPHGLQPQELQGSTPKNVEKKAQDIRLEGLKKSQELLDEAIEGAF</sequence>
<keyword evidence="3" id="KW-1185">Reference proteome</keyword>
<dbReference type="AlphaFoldDB" id="A0A3D8J408"/>
<dbReference type="EMBL" id="NXLV01000001">
    <property type="protein sequence ID" value="RDU72219.1"/>
    <property type="molecule type" value="Genomic_DNA"/>
</dbReference>
<evidence type="ECO:0000256" key="1">
    <source>
        <dbReference type="SAM" id="SignalP"/>
    </source>
</evidence>
<feature type="chain" id="PRO_5017728324" description="DUF4124 domain-containing protein" evidence="1">
    <location>
        <begin position="20"/>
        <end position="102"/>
    </location>
</feature>
<gene>
    <name evidence="2" type="ORF">CQA58_01030</name>
</gene>
<evidence type="ECO:0000313" key="2">
    <source>
        <dbReference type="EMBL" id="RDU72219.1"/>
    </source>
</evidence>
<comment type="caution">
    <text evidence="2">The sequence shown here is derived from an EMBL/GenBank/DDBJ whole genome shotgun (WGS) entry which is preliminary data.</text>
</comment>
<protein>
    <recommendedName>
        <fullName evidence="4">DUF4124 domain-containing protein</fullName>
    </recommendedName>
</protein>
<dbReference type="Proteomes" id="UP000257045">
    <property type="component" value="Unassembled WGS sequence"/>
</dbReference>
<reference evidence="2 3" key="1">
    <citation type="submission" date="2018-04" db="EMBL/GenBank/DDBJ databases">
        <title>Novel Campyloabacter and Helicobacter Species and Strains.</title>
        <authorList>
            <person name="Mannion A.J."/>
            <person name="Shen Z."/>
            <person name="Fox J.G."/>
        </authorList>
    </citation>
    <scope>NUCLEOTIDE SEQUENCE [LARGE SCALE GENOMIC DNA]</scope>
    <source>
        <strain evidence="2 3">MIT 04-9366</strain>
    </source>
</reference>
<dbReference type="RefSeq" id="WP_115568849.1">
    <property type="nucleotide sequence ID" value="NZ_NXLV01000001.1"/>
</dbReference>
<accession>A0A3D8J408</accession>
<organism evidence="2 3">
    <name type="scientific">Helicobacter brantae</name>
    <dbReference type="NCBI Taxonomy" id="375927"/>
    <lineage>
        <taxon>Bacteria</taxon>
        <taxon>Pseudomonadati</taxon>
        <taxon>Campylobacterota</taxon>
        <taxon>Epsilonproteobacteria</taxon>
        <taxon>Campylobacterales</taxon>
        <taxon>Helicobacteraceae</taxon>
        <taxon>Helicobacter</taxon>
    </lineage>
</organism>
<proteinExistence type="predicted"/>
<name>A0A3D8J408_9HELI</name>
<keyword evidence="1" id="KW-0732">Signal</keyword>
<evidence type="ECO:0008006" key="4">
    <source>
        <dbReference type="Google" id="ProtNLM"/>
    </source>
</evidence>